<evidence type="ECO:0000256" key="7">
    <source>
        <dbReference type="ARBA" id="ARBA00023315"/>
    </source>
</evidence>
<comment type="function">
    <text evidence="8">Transfers a fatty acid residue from the sn-1 position of a phospholipid to the N-linked hydroxyfatty acid chain on the proximal unit of lipid A or its precursors.</text>
</comment>
<feature type="signal peptide" evidence="8">
    <location>
        <begin position="1"/>
        <end position="22"/>
    </location>
</feature>
<dbReference type="RefSeq" id="WP_099113260.1">
    <property type="nucleotide sequence ID" value="NZ_CAWNQI010000062.1"/>
</dbReference>
<comment type="catalytic activity">
    <reaction evidence="8">
        <text>a lipid IIA + a 1,2-diacyl-sn-glycero-3-phosphocholine = a lipid IIB + a 2-acyl-sn-glycero-3-phosphocholine</text>
        <dbReference type="Rhea" id="RHEA:74283"/>
        <dbReference type="ChEBI" id="CHEBI:57643"/>
        <dbReference type="ChEBI" id="CHEBI:57875"/>
        <dbReference type="ChEBI" id="CHEBI:193144"/>
        <dbReference type="ChEBI" id="CHEBI:193145"/>
        <dbReference type="EC" id="2.3.1.251"/>
    </reaction>
</comment>
<comment type="catalytic activity">
    <reaction evidence="8">
        <text>a lipid A + a 1,2-diacyl-sn-glycero-3-phosphocholine = a hepta-acyl lipid A + a 2-acyl-sn-glycero-3-phosphocholine</text>
        <dbReference type="Rhea" id="RHEA:74275"/>
        <dbReference type="ChEBI" id="CHEBI:57643"/>
        <dbReference type="ChEBI" id="CHEBI:57875"/>
        <dbReference type="ChEBI" id="CHEBI:193141"/>
        <dbReference type="ChEBI" id="CHEBI:193142"/>
        <dbReference type="EC" id="2.3.1.251"/>
    </reaction>
</comment>
<feature type="site" description="Role in lipopolysaccharide recognition" evidence="8">
    <location>
        <position position="85"/>
    </location>
</feature>
<dbReference type="Gene3D" id="2.40.160.20">
    <property type="match status" value="1"/>
</dbReference>
<sequence precursor="true">MRFYLATSYVLPITLFISSEMAYSGTTPEPGTVPQGKTEKGYKYIYSSLLEKFRRNISSTWNSPDNDIYLPVITWHNRFTYDKEKTDRYNEMPWGFGYGKSHYDKDNDWHSLYAMVFMDSHNRLEPIIGYGFQKMWVPNGLDSFRVGGGFTFSITARHDYQYIPLPIPLPIFSIEYNRLSFQSTYIPGTYNNGNVLFSWLRWQW</sequence>
<dbReference type="OrthoDB" id="9156803at2"/>
<evidence type="ECO:0000256" key="6">
    <source>
        <dbReference type="ARBA" id="ARBA00023237"/>
    </source>
</evidence>
<dbReference type="Proteomes" id="UP000221980">
    <property type="component" value="Unassembled WGS sequence"/>
</dbReference>
<feature type="site" description="Role in the phospholipid gating" evidence="8">
    <location>
        <position position="190"/>
    </location>
</feature>
<dbReference type="GO" id="GO:0009279">
    <property type="term" value="C:cell outer membrane"/>
    <property type="evidence" value="ECO:0007669"/>
    <property type="project" value="UniProtKB-SubCell"/>
</dbReference>
<dbReference type="AlphaFoldDB" id="A0A2D0JUM7"/>
<feature type="active site" evidence="8">
    <location>
        <position position="76"/>
    </location>
</feature>
<evidence type="ECO:0000256" key="1">
    <source>
        <dbReference type="ARBA" id="ARBA00004442"/>
    </source>
</evidence>
<dbReference type="InterPro" id="IPR011250">
    <property type="entry name" value="OMP/PagP_B-barrel"/>
</dbReference>
<comment type="catalytic activity">
    <reaction evidence="8">
        <text>a lipid IVA + a 1,2-diacyl-sn-glycero-3-phosphocholine = a lipid IVB + a 2-acyl-sn-glycero-3-phosphocholine</text>
        <dbReference type="Rhea" id="RHEA:74279"/>
        <dbReference type="ChEBI" id="CHEBI:57643"/>
        <dbReference type="ChEBI" id="CHEBI:57875"/>
        <dbReference type="ChEBI" id="CHEBI:176425"/>
        <dbReference type="ChEBI" id="CHEBI:193143"/>
        <dbReference type="EC" id="2.3.1.251"/>
    </reaction>
</comment>
<name>A0A2D0JUM7_9GAMM</name>
<comment type="subcellular location">
    <subcellularLocation>
        <location evidence="1 8">Cell outer membrane</location>
    </subcellularLocation>
</comment>
<evidence type="ECO:0000256" key="5">
    <source>
        <dbReference type="ARBA" id="ARBA00023136"/>
    </source>
</evidence>
<dbReference type="Pfam" id="PF07017">
    <property type="entry name" value="PagP"/>
    <property type="match status" value="1"/>
</dbReference>
<evidence type="ECO:0000256" key="2">
    <source>
        <dbReference type="ARBA" id="ARBA00006368"/>
    </source>
</evidence>
<protein>
    <recommendedName>
        <fullName evidence="8">Lipid A acyltransferase PagP</fullName>
        <ecNumber evidence="8">2.3.1.251</ecNumber>
    </recommendedName>
    <alternativeName>
        <fullName evidence="8">Lipid A acylation protein</fullName>
    </alternativeName>
</protein>
<organism evidence="9 10">
    <name type="scientific">Xenorhabdus miraniensis</name>
    <dbReference type="NCBI Taxonomy" id="351674"/>
    <lineage>
        <taxon>Bacteria</taxon>
        <taxon>Pseudomonadati</taxon>
        <taxon>Pseudomonadota</taxon>
        <taxon>Gammaproteobacteria</taxon>
        <taxon>Enterobacterales</taxon>
        <taxon>Morganellaceae</taxon>
        <taxon>Xenorhabdus</taxon>
    </lineage>
</organism>
<comment type="caution">
    <text evidence="9">The sequence shown here is derived from an EMBL/GenBank/DDBJ whole genome shotgun (WGS) entry which is preliminary data.</text>
</comment>
<comment type="subunit">
    <text evidence="8">Homodimer.</text>
</comment>
<comment type="similarity">
    <text evidence="2 8">Belongs to the lipid A palmitoyltransferase family.</text>
</comment>
<dbReference type="EMBL" id="NITZ01000003">
    <property type="protein sequence ID" value="PHM50048.1"/>
    <property type="molecule type" value="Genomic_DNA"/>
</dbReference>
<keyword evidence="10" id="KW-1185">Reference proteome</keyword>
<evidence type="ECO:0000256" key="3">
    <source>
        <dbReference type="ARBA" id="ARBA00022679"/>
    </source>
</evidence>
<keyword evidence="4 8" id="KW-0732">Signal</keyword>
<reference evidence="9 10" key="1">
    <citation type="journal article" date="2017" name="Nat. Microbiol.">
        <title>Natural product diversity associated with the nematode symbionts Photorhabdus and Xenorhabdus.</title>
        <authorList>
            <person name="Tobias N.J."/>
            <person name="Wolff H."/>
            <person name="Djahanschiri B."/>
            <person name="Grundmann F."/>
            <person name="Kronenwerth M."/>
            <person name="Shi Y.M."/>
            <person name="Simonyi S."/>
            <person name="Grun P."/>
            <person name="Shapiro-Ilan D."/>
            <person name="Pidot S.J."/>
            <person name="Stinear T.P."/>
            <person name="Ebersberger I."/>
            <person name="Bode H.B."/>
        </authorList>
    </citation>
    <scope>NUCLEOTIDE SEQUENCE [LARGE SCALE GENOMIC DNA]</scope>
    <source>
        <strain evidence="9 10">DSM 17902</strain>
    </source>
</reference>
<feature type="active site" evidence="8">
    <location>
        <position position="120"/>
    </location>
</feature>
<dbReference type="InterPro" id="IPR009746">
    <property type="entry name" value="LipidA_acyl_PagP"/>
</dbReference>
<feature type="chain" id="PRO_5013415992" description="Lipid A acyltransferase PagP" evidence="8">
    <location>
        <begin position="23"/>
        <end position="204"/>
    </location>
</feature>
<feature type="active site" evidence="8">
    <location>
        <position position="119"/>
    </location>
</feature>
<proteinExistence type="inferred from homology"/>
<gene>
    <name evidence="8" type="primary">pagP</name>
    <name evidence="9" type="ORF">Xmir_00936</name>
</gene>
<evidence type="ECO:0000256" key="8">
    <source>
        <dbReference type="HAMAP-Rule" id="MF_00837"/>
    </source>
</evidence>
<keyword evidence="9" id="KW-0449">Lipoprotein</keyword>
<dbReference type="GO" id="GO:0009245">
    <property type="term" value="P:lipid A biosynthetic process"/>
    <property type="evidence" value="ECO:0007669"/>
    <property type="project" value="UniProtKB-UniRule"/>
</dbReference>
<keyword evidence="6 8" id="KW-0998">Cell outer membrane</keyword>
<keyword evidence="3 8" id="KW-0808">Transferase</keyword>
<evidence type="ECO:0000313" key="10">
    <source>
        <dbReference type="Proteomes" id="UP000221980"/>
    </source>
</evidence>
<dbReference type="EC" id="2.3.1.251" evidence="8"/>
<dbReference type="HAMAP" id="MF_00837">
    <property type="entry name" value="PagP_transferase"/>
    <property type="match status" value="1"/>
</dbReference>
<evidence type="ECO:0000313" key="9">
    <source>
        <dbReference type="EMBL" id="PHM50048.1"/>
    </source>
</evidence>
<keyword evidence="7 8" id="KW-0012">Acyltransferase</keyword>
<dbReference type="FunFam" id="2.40.160.20:FF:000002">
    <property type="entry name" value="Lipid A palmitoyltransferase PagP"/>
    <property type="match status" value="1"/>
</dbReference>
<dbReference type="NCBIfam" id="NF008271">
    <property type="entry name" value="PRK11045.1"/>
    <property type="match status" value="1"/>
</dbReference>
<dbReference type="GO" id="GO:0016409">
    <property type="term" value="F:palmitoyltransferase activity"/>
    <property type="evidence" value="ECO:0007669"/>
    <property type="project" value="UniProtKB-ARBA"/>
</dbReference>
<keyword evidence="5 8" id="KW-0472">Membrane</keyword>
<dbReference type="SUPFAM" id="SSF56925">
    <property type="entry name" value="OMPA-like"/>
    <property type="match status" value="1"/>
</dbReference>
<accession>A0A2D0JUM7</accession>
<evidence type="ECO:0000256" key="4">
    <source>
        <dbReference type="ARBA" id="ARBA00022729"/>
    </source>
</evidence>